<organism evidence="1 2">
    <name type="scientific">Punica granatum</name>
    <name type="common">Pomegranate</name>
    <dbReference type="NCBI Taxonomy" id="22663"/>
    <lineage>
        <taxon>Eukaryota</taxon>
        <taxon>Viridiplantae</taxon>
        <taxon>Streptophyta</taxon>
        <taxon>Embryophyta</taxon>
        <taxon>Tracheophyta</taxon>
        <taxon>Spermatophyta</taxon>
        <taxon>Magnoliopsida</taxon>
        <taxon>eudicotyledons</taxon>
        <taxon>Gunneridae</taxon>
        <taxon>Pentapetalae</taxon>
        <taxon>rosids</taxon>
        <taxon>malvids</taxon>
        <taxon>Myrtales</taxon>
        <taxon>Lythraceae</taxon>
        <taxon>Punica</taxon>
    </lineage>
</organism>
<proteinExistence type="predicted"/>
<evidence type="ECO:0000313" key="1">
    <source>
        <dbReference type="EMBL" id="OWM89038.1"/>
    </source>
</evidence>
<dbReference type="Proteomes" id="UP000197138">
    <property type="component" value="Unassembled WGS sequence"/>
</dbReference>
<comment type="caution">
    <text evidence="1">The sequence shown here is derived from an EMBL/GenBank/DDBJ whole genome shotgun (WGS) entry which is preliminary data.</text>
</comment>
<gene>
    <name evidence="1" type="ORF">CDL15_Pgr023884</name>
</gene>
<name>A0A218XW76_PUNGR</name>
<reference evidence="2" key="1">
    <citation type="journal article" date="2017" name="Plant J.">
        <title>The pomegranate (Punica granatum L.) genome and the genomics of punicalagin biosynthesis.</title>
        <authorList>
            <person name="Qin G."/>
            <person name="Xu C."/>
            <person name="Ming R."/>
            <person name="Tang H."/>
            <person name="Guyot R."/>
            <person name="Kramer E.M."/>
            <person name="Hu Y."/>
            <person name="Yi X."/>
            <person name="Qi Y."/>
            <person name="Xu X."/>
            <person name="Gao Z."/>
            <person name="Pan H."/>
            <person name="Jian J."/>
            <person name="Tian Y."/>
            <person name="Yue Z."/>
            <person name="Xu Y."/>
        </authorList>
    </citation>
    <scope>NUCLEOTIDE SEQUENCE [LARGE SCALE GENOMIC DNA]</scope>
    <source>
        <strain evidence="2">cv. Dabenzi</strain>
    </source>
</reference>
<protein>
    <submittedName>
        <fullName evidence="1">Uncharacterized protein</fullName>
    </submittedName>
</protein>
<sequence>MLVIFHANDIRSALHEMEKKAGYSIGNSNKEEASASNSAGKEISCQENYMDEQRMVTAMVIRVWNDAEPVLEELIHLNFLGNKNVPDSMKILEDVLNYEVRQHEISHYRDRTPLFSTQRNSQDSGGC</sequence>
<accession>A0A218XW76</accession>
<dbReference type="EMBL" id="MTKT01000688">
    <property type="protein sequence ID" value="OWM89038.1"/>
    <property type="molecule type" value="Genomic_DNA"/>
</dbReference>
<dbReference type="AlphaFoldDB" id="A0A218XW76"/>
<evidence type="ECO:0000313" key="2">
    <source>
        <dbReference type="Proteomes" id="UP000197138"/>
    </source>
</evidence>